<dbReference type="InterPro" id="IPR000999">
    <property type="entry name" value="RNase_III_dom"/>
</dbReference>
<dbReference type="AlphaFoldDB" id="A0A5M6C6P1"/>
<dbReference type="Gene3D" id="3.30.160.20">
    <property type="match status" value="1"/>
</dbReference>
<dbReference type="KEGG" id="ksn:43586174"/>
<dbReference type="OrthoDB" id="2563603at2759"/>
<dbReference type="RefSeq" id="XP_031863621.1">
    <property type="nucleotide sequence ID" value="XM_032002064.1"/>
</dbReference>
<feature type="compositionally biased region" description="Low complexity" evidence="1">
    <location>
        <begin position="25"/>
        <end position="38"/>
    </location>
</feature>
<dbReference type="SUPFAM" id="SSF54768">
    <property type="entry name" value="dsRNA-binding domain-like"/>
    <property type="match status" value="1"/>
</dbReference>
<dbReference type="Gene3D" id="1.10.1520.10">
    <property type="entry name" value="Ribonuclease III domain"/>
    <property type="match status" value="1"/>
</dbReference>
<dbReference type="SMART" id="SM00358">
    <property type="entry name" value="DSRM"/>
    <property type="match status" value="1"/>
</dbReference>
<proteinExistence type="predicted"/>
<accession>A0A5M6C6P1</accession>
<dbReference type="InterPro" id="IPR036389">
    <property type="entry name" value="RNase_III_sf"/>
</dbReference>
<dbReference type="Pfam" id="PF00636">
    <property type="entry name" value="Ribonuclease_3"/>
    <property type="match status" value="1"/>
</dbReference>
<dbReference type="GO" id="GO:0006396">
    <property type="term" value="P:RNA processing"/>
    <property type="evidence" value="ECO:0007669"/>
    <property type="project" value="InterPro"/>
</dbReference>
<dbReference type="SMART" id="SM00535">
    <property type="entry name" value="RIBOc"/>
    <property type="match status" value="1"/>
</dbReference>
<dbReference type="Proteomes" id="UP000322225">
    <property type="component" value="Chromosome 13"/>
</dbReference>
<feature type="region of interest" description="Disordered" evidence="1">
    <location>
        <begin position="1"/>
        <end position="52"/>
    </location>
</feature>
<reference evidence="2" key="2">
    <citation type="submission" date="2024-01" db="EMBL/GenBank/DDBJ databases">
        <title>Comparative genomics of Cryptococcus and Kwoniella reveals pathogenesis evolution and contrasting modes of karyotype evolution via chromosome fusion or intercentromeric recombination.</title>
        <authorList>
            <person name="Coelho M.A."/>
            <person name="David-Palma M."/>
            <person name="Shea T."/>
            <person name="Bowers K."/>
            <person name="McGinley-Smith S."/>
            <person name="Mohammad A.W."/>
            <person name="Gnirke A."/>
            <person name="Yurkov A.M."/>
            <person name="Nowrousian M."/>
            <person name="Sun S."/>
            <person name="Cuomo C.A."/>
            <person name="Heitman J."/>
        </authorList>
    </citation>
    <scope>NUCLEOTIDE SEQUENCE</scope>
    <source>
        <strain evidence="2">CBS 12478</strain>
    </source>
</reference>
<evidence type="ECO:0000256" key="1">
    <source>
        <dbReference type="SAM" id="MobiDB-lite"/>
    </source>
</evidence>
<dbReference type="GO" id="GO:0004525">
    <property type="term" value="F:ribonuclease III activity"/>
    <property type="evidence" value="ECO:0007669"/>
    <property type="project" value="InterPro"/>
</dbReference>
<gene>
    <name evidence="2" type="ORF">CI109_106871</name>
</gene>
<evidence type="ECO:0000313" key="2">
    <source>
        <dbReference type="EMBL" id="WWD22380.1"/>
    </source>
</evidence>
<reference evidence="2" key="1">
    <citation type="submission" date="2017-08" db="EMBL/GenBank/DDBJ databases">
        <authorList>
            <person name="Cuomo C."/>
            <person name="Billmyre B."/>
            <person name="Heitman J."/>
        </authorList>
    </citation>
    <scope>NUCLEOTIDE SEQUENCE</scope>
    <source>
        <strain evidence="2">CBS 12478</strain>
    </source>
</reference>
<organism evidence="2 3">
    <name type="scientific">Kwoniella shandongensis</name>
    <dbReference type="NCBI Taxonomy" id="1734106"/>
    <lineage>
        <taxon>Eukaryota</taxon>
        <taxon>Fungi</taxon>
        <taxon>Dikarya</taxon>
        <taxon>Basidiomycota</taxon>
        <taxon>Agaricomycotina</taxon>
        <taxon>Tremellomycetes</taxon>
        <taxon>Tremellales</taxon>
        <taxon>Cryptococcaceae</taxon>
        <taxon>Kwoniella</taxon>
    </lineage>
</organism>
<feature type="compositionally biased region" description="Basic and acidic residues" evidence="1">
    <location>
        <begin position="146"/>
        <end position="161"/>
    </location>
</feature>
<dbReference type="SUPFAM" id="SSF69065">
    <property type="entry name" value="RNase III domain-like"/>
    <property type="match status" value="1"/>
</dbReference>
<protein>
    <submittedName>
        <fullName evidence="2">Uncharacterized protein</fullName>
    </submittedName>
</protein>
<sequence>MSIDDSEETQRCCFPPTPATERSRPTTPWTSPSSSSTRNRAATEVPSDNKANEMINQPFIRASSALPFASAAQGVPSDWKVNEDFIIPNSHQTAQHWGSTIKIERKSPAPTPCLLTPISQSNRSPYNEGKMEPPVCTRPSSSSLGKRKENPDVLEASERSRVSTPSVVIKRERAPSSAPDIKPSIPIPILPLPLPSKRFKKDAKSRALLIPVEQLPVFPLPPLPTVDDPDLVQQVFSHQSLFEKVKGRFEDPIDCPAKHYEKLEHVGDSILGMVVTTWLHETKPRLTIGTATKLKSHMVSNATLSHLSGLYNLPQRLNGDPNLLPVLRAETDVRAALMEAYIAALYFSFPIDERITEGMQVIDSWLREMYEPLYDFFFDYMKNEHDQHHMTIGATLDGHVQLQSDAEIARIDAASLGMAQLVQLYTAHQDRELRYEEERYETNIGALWKIKVTVDGIELGEAVRPVKKMAKNVAAWEAAKKLGLVIEGGS</sequence>
<keyword evidence="3" id="KW-1185">Reference proteome</keyword>
<dbReference type="InterPro" id="IPR014720">
    <property type="entry name" value="dsRBD_dom"/>
</dbReference>
<evidence type="ECO:0000313" key="3">
    <source>
        <dbReference type="Proteomes" id="UP000322225"/>
    </source>
</evidence>
<name>A0A5M6C6P1_9TREE</name>
<dbReference type="EMBL" id="CP144063">
    <property type="protein sequence ID" value="WWD22380.1"/>
    <property type="molecule type" value="Genomic_DNA"/>
</dbReference>
<dbReference type="CDD" id="cd00593">
    <property type="entry name" value="RIBOc"/>
    <property type="match status" value="1"/>
</dbReference>
<dbReference type="PROSITE" id="PS50142">
    <property type="entry name" value="RNASE_3_2"/>
    <property type="match status" value="1"/>
</dbReference>
<feature type="region of interest" description="Disordered" evidence="1">
    <location>
        <begin position="116"/>
        <end position="180"/>
    </location>
</feature>
<dbReference type="GeneID" id="43586174"/>